<accession>A0ABR9XWV5</accession>
<keyword evidence="1" id="KW-1133">Transmembrane helix</keyword>
<proteinExistence type="predicted"/>
<feature type="transmembrane region" description="Helical" evidence="1">
    <location>
        <begin position="29"/>
        <end position="50"/>
    </location>
</feature>
<evidence type="ECO:0000256" key="1">
    <source>
        <dbReference type="SAM" id="Phobius"/>
    </source>
</evidence>
<sequence>MKNLFLLIIFILIIVLGNSFETLEPVSNTFEFLYVNFNFPLLILIIIFIFKQELKDLINRISKITHGETSIHLDLEYLKEGLENKADFYKDVEIKQAPRIGGGGRFNIPNEDLIRMTKIQILYTQNMLNNYLENEGSVATIQKLYMAYEEVLKLHYNLTYTDINTMKNRIRHDGTEEELQLFDEIVAFYSGVTYFDSHENGTGKLLRDKDVMNYKKLISVAVSQFYFYSVFNHPPDNMQNN</sequence>
<name>A0ABR9XWV5_9STAP</name>
<dbReference type="RefSeq" id="WP_135097005.1">
    <property type="nucleotide sequence ID" value="NZ_JADGLW010000002.1"/>
</dbReference>
<evidence type="ECO:0000313" key="2">
    <source>
        <dbReference type="EMBL" id="MBF0753479.1"/>
    </source>
</evidence>
<gene>
    <name evidence="2" type="ORF">IR135_04275</name>
</gene>
<keyword evidence="1" id="KW-0812">Transmembrane</keyword>
<keyword evidence="1" id="KW-0472">Membrane</keyword>
<keyword evidence="3" id="KW-1185">Reference proteome</keyword>
<evidence type="ECO:0000313" key="3">
    <source>
        <dbReference type="Proteomes" id="UP000647980"/>
    </source>
</evidence>
<comment type="caution">
    <text evidence="2">The sequence shown here is derived from an EMBL/GenBank/DDBJ whole genome shotgun (WGS) entry which is preliminary data.</text>
</comment>
<dbReference type="EMBL" id="JADGLW010000002">
    <property type="protein sequence ID" value="MBF0753479.1"/>
    <property type="molecule type" value="Genomic_DNA"/>
</dbReference>
<reference evidence="2 3" key="1">
    <citation type="submission" date="2020-10" db="EMBL/GenBank/DDBJ databases">
        <title>Mouse Oral microbiota.</title>
        <authorList>
            <person name="Joseph S."/>
            <person name="Aduse-Opoku J."/>
        </authorList>
    </citation>
    <scope>NUCLEOTIDE SEQUENCE [LARGE SCALE GENOMIC DNA]</scope>
    <source>
        <strain evidence="2 3">19428wE5_W307</strain>
    </source>
</reference>
<dbReference type="Proteomes" id="UP000647980">
    <property type="component" value="Unassembled WGS sequence"/>
</dbReference>
<organism evidence="2 3">
    <name type="scientific">Jeotgalicoccus nanhaiensis</name>
    <dbReference type="NCBI Taxonomy" id="568603"/>
    <lineage>
        <taxon>Bacteria</taxon>
        <taxon>Bacillati</taxon>
        <taxon>Bacillota</taxon>
        <taxon>Bacilli</taxon>
        <taxon>Bacillales</taxon>
        <taxon>Staphylococcaceae</taxon>
        <taxon>Jeotgalicoccus</taxon>
    </lineage>
</organism>
<protein>
    <submittedName>
        <fullName evidence="2">Uncharacterized protein</fullName>
    </submittedName>
</protein>